<evidence type="ECO:0000313" key="6">
    <source>
        <dbReference type="EMBL" id="KAG2379553.1"/>
    </source>
</evidence>
<comment type="similarity">
    <text evidence="1 4">Belongs to the CKS family.</text>
</comment>
<dbReference type="GO" id="GO:0051301">
    <property type="term" value="P:cell division"/>
    <property type="evidence" value="ECO:0007669"/>
    <property type="project" value="UniProtKB-UniRule"/>
</dbReference>
<dbReference type="RefSeq" id="XP_044546815.1">
    <property type="nucleotide sequence ID" value="XM_044696556.1"/>
</dbReference>
<reference evidence="6 7" key="1">
    <citation type="journal article" date="2018" name="BMC Genomics">
        <title>The genome of Naegleria lovaniensis, the basis for a comparative approach to unravel pathogenicity factors of the human pathogenic amoeba N. fowleri.</title>
        <authorList>
            <person name="Liechti N."/>
            <person name="Schurch N."/>
            <person name="Bruggmann R."/>
            <person name="Wittwer M."/>
        </authorList>
    </citation>
    <scope>NUCLEOTIDE SEQUENCE [LARGE SCALE GENOMIC DNA]</scope>
    <source>
        <strain evidence="6 7">ATCC 30569</strain>
    </source>
</reference>
<dbReference type="GeneID" id="68099124"/>
<keyword evidence="3 4" id="KW-0131">Cell cycle</keyword>
<keyword evidence="2 4" id="KW-0132">Cell division</keyword>
<feature type="region of interest" description="Disordered" evidence="5">
    <location>
        <begin position="76"/>
        <end position="101"/>
    </location>
</feature>
<comment type="function">
    <text evidence="4">Binds to the catalytic subunit of the cyclin dependent kinases and is essential for their biological function.</text>
</comment>
<evidence type="ECO:0000256" key="1">
    <source>
        <dbReference type="ARBA" id="ARBA00007782"/>
    </source>
</evidence>
<evidence type="ECO:0000256" key="4">
    <source>
        <dbReference type="RuleBase" id="RU311113"/>
    </source>
</evidence>
<dbReference type="AlphaFoldDB" id="A0AA88GNG6"/>
<dbReference type="EMBL" id="PYSW02000028">
    <property type="protein sequence ID" value="KAG2379553.1"/>
    <property type="molecule type" value="Genomic_DNA"/>
</dbReference>
<dbReference type="Gene3D" id="3.30.170.10">
    <property type="entry name" value="Cyclin-dependent kinase, regulatory subunit"/>
    <property type="match status" value="1"/>
</dbReference>
<dbReference type="PANTHER" id="PTHR23415">
    <property type="entry name" value="CYCLIN-DEPENDENT KINASES REGULATORY SUBUNIT/60S RIBOSOME SUBUNIT BIOGENESIS PROTEIN NIP7"/>
    <property type="match status" value="1"/>
</dbReference>
<gene>
    <name evidence="6" type="ORF">C9374_006670</name>
</gene>
<proteinExistence type="inferred from homology"/>
<name>A0AA88GNG6_NAELO</name>
<protein>
    <recommendedName>
        <fullName evidence="4">Cyclin-dependent kinases regulatory subunit</fullName>
    </recommendedName>
</protein>
<dbReference type="Pfam" id="PF01111">
    <property type="entry name" value="CKS"/>
    <property type="match status" value="1"/>
</dbReference>
<dbReference type="InterPro" id="IPR000789">
    <property type="entry name" value="Cyclin-dep_kinase_reg-sub"/>
</dbReference>
<dbReference type="InterPro" id="IPR036858">
    <property type="entry name" value="Cyclin-dep_kinase_reg-sub_sf"/>
</dbReference>
<feature type="compositionally biased region" description="Polar residues" evidence="5">
    <location>
        <begin position="78"/>
        <end position="88"/>
    </location>
</feature>
<dbReference type="SUPFAM" id="SSF55637">
    <property type="entry name" value="Cell cycle regulatory proteins"/>
    <property type="match status" value="1"/>
</dbReference>
<dbReference type="GO" id="GO:0016538">
    <property type="term" value="F:cyclin-dependent protein serine/threonine kinase regulator activity"/>
    <property type="evidence" value="ECO:0007669"/>
    <property type="project" value="InterPro"/>
</dbReference>
<comment type="caution">
    <text evidence="6">The sequence shown here is derived from an EMBL/GenBank/DDBJ whole genome shotgun (WGS) entry which is preliminary data.</text>
</comment>
<dbReference type="FunFam" id="3.30.170.10:FF:000001">
    <property type="entry name" value="Cyclin-dependent kinases regulatory subunit"/>
    <property type="match status" value="1"/>
</dbReference>
<dbReference type="Proteomes" id="UP000816034">
    <property type="component" value="Unassembled WGS sequence"/>
</dbReference>
<organism evidence="6 7">
    <name type="scientific">Naegleria lovaniensis</name>
    <name type="common">Amoeba</name>
    <dbReference type="NCBI Taxonomy" id="51637"/>
    <lineage>
        <taxon>Eukaryota</taxon>
        <taxon>Discoba</taxon>
        <taxon>Heterolobosea</taxon>
        <taxon>Tetramitia</taxon>
        <taxon>Eutetramitia</taxon>
        <taxon>Vahlkampfiidae</taxon>
        <taxon>Naegleria</taxon>
    </lineage>
</organism>
<evidence type="ECO:0000313" key="7">
    <source>
        <dbReference type="Proteomes" id="UP000816034"/>
    </source>
</evidence>
<evidence type="ECO:0000256" key="5">
    <source>
        <dbReference type="SAM" id="MobiDB-lite"/>
    </source>
</evidence>
<keyword evidence="7" id="KW-1185">Reference proteome</keyword>
<dbReference type="SMART" id="SM01084">
    <property type="entry name" value="CKS"/>
    <property type="match status" value="1"/>
</dbReference>
<evidence type="ECO:0000256" key="3">
    <source>
        <dbReference type="ARBA" id="ARBA00023306"/>
    </source>
</evidence>
<evidence type="ECO:0000256" key="2">
    <source>
        <dbReference type="ARBA" id="ARBA00022618"/>
    </source>
</evidence>
<sequence>MSKGEPEIYYSEKYYDDEFEYRHVILPEKMAEMIPSDRLLSEREWRGLGITMSRGWVHYGNSPSEPHILLFKREIPQGASNPRVQQEQEYNEMMKQRKNQN</sequence>
<accession>A0AA88GNG6</accession>
<dbReference type="PRINTS" id="PR00296">
    <property type="entry name" value="CYCLINKINASE"/>
</dbReference>